<reference evidence="2" key="1">
    <citation type="submission" date="2017-04" db="EMBL/GenBank/DDBJ databases">
        <authorList>
            <person name="Varghese N."/>
            <person name="Submissions S."/>
        </authorList>
    </citation>
    <scope>NUCLEOTIDE SEQUENCE [LARGE SCALE GENOMIC DNA]</scope>
    <source>
        <strain evidence="2">RKEM611</strain>
    </source>
</reference>
<dbReference type="PANTHER" id="PTHR36109">
    <property type="entry name" value="MEMBRANE PROTEIN-RELATED"/>
    <property type="match status" value="1"/>
</dbReference>
<proteinExistence type="predicted"/>
<dbReference type="AlphaFoldDB" id="A0A1Y6CH59"/>
<protein>
    <recommendedName>
        <fullName evidence="3">Heat induced stress protein YflT</fullName>
    </recommendedName>
</protein>
<dbReference type="RefSeq" id="WP_132323472.1">
    <property type="nucleotide sequence ID" value="NZ_FWZT01000022.1"/>
</dbReference>
<evidence type="ECO:0008006" key="3">
    <source>
        <dbReference type="Google" id="ProtNLM"/>
    </source>
</evidence>
<dbReference type="Proteomes" id="UP000192907">
    <property type="component" value="Unassembled WGS sequence"/>
</dbReference>
<evidence type="ECO:0000313" key="2">
    <source>
        <dbReference type="Proteomes" id="UP000192907"/>
    </source>
</evidence>
<accession>A0A1Y6CH59</accession>
<organism evidence="1 2">
    <name type="scientific">Pseudobacteriovorax antillogorgiicola</name>
    <dbReference type="NCBI Taxonomy" id="1513793"/>
    <lineage>
        <taxon>Bacteria</taxon>
        <taxon>Pseudomonadati</taxon>
        <taxon>Bdellovibrionota</taxon>
        <taxon>Oligoflexia</taxon>
        <taxon>Oligoflexales</taxon>
        <taxon>Pseudobacteriovoracaceae</taxon>
        <taxon>Pseudobacteriovorax</taxon>
    </lineage>
</organism>
<evidence type="ECO:0000313" key="1">
    <source>
        <dbReference type="EMBL" id="SMF65028.1"/>
    </source>
</evidence>
<dbReference type="PANTHER" id="PTHR36109:SF2">
    <property type="entry name" value="MEMBRANE PROTEIN"/>
    <property type="match status" value="1"/>
</dbReference>
<keyword evidence="2" id="KW-1185">Reference proteome</keyword>
<gene>
    <name evidence="1" type="ORF">SAMN06296036_122104</name>
</gene>
<dbReference type="InterPro" id="IPR052948">
    <property type="entry name" value="Low_temp-induced_all0457"/>
</dbReference>
<dbReference type="EMBL" id="FWZT01000022">
    <property type="protein sequence ID" value="SMF65028.1"/>
    <property type="molecule type" value="Genomic_DNA"/>
</dbReference>
<sequence length="165" mass="16358">MTQKITALYSNKAQAQAVINGLVLQGVSQDNLSLLMSNDTRKKEFDIEVNTKAPEGIAIGGVTGGAIGAIAAGLTAVGTLAVTGGAGLVAAGPIVAVLSGAGSGAAGGGLIGGLVGLGFDENEAKLVEADIDNGSILLAAEVEDTQKDELKNYLKESGARNVSVH</sequence>
<name>A0A1Y6CH59_9BACT</name>
<dbReference type="STRING" id="1513793.SAMN06296036_122104"/>